<sequence>TSMIIHHYEMCIVENDLIILNHYNENINDQIINLLNQVSLF</sequence>
<protein>
    <submittedName>
        <fullName evidence="1">Uncharacterized protein</fullName>
    </submittedName>
</protein>
<dbReference type="Proteomes" id="UP000663836">
    <property type="component" value="Unassembled WGS sequence"/>
</dbReference>
<dbReference type="AlphaFoldDB" id="A0A815USM9"/>
<reference evidence="1" key="1">
    <citation type="submission" date="2021-02" db="EMBL/GenBank/DDBJ databases">
        <authorList>
            <person name="Nowell W R."/>
        </authorList>
    </citation>
    <scope>NUCLEOTIDE SEQUENCE</scope>
</reference>
<evidence type="ECO:0000313" key="2">
    <source>
        <dbReference type="EMBL" id="CAF4226136.1"/>
    </source>
</evidence>
<evidence type="ECO:0000313" key="1">
    <source>
        <dbReference type="EMBL" id="CAF1521559.1"/>
    </source>
</evidence>
<gene>
    <name evidence="2" type="ORF">JBS370_LOCUS37663</name>
    <name evidence="1" type="ORF">ZHD862_LOCUS38391</name>
</gene>
<accession>A0A815USM9</accession>
<dbReference type="EMBL" id="CAJOBD010017965">
    <property type="protein sequence ID" value="CAF4226136.1"/>
    <property type="molecule type" value="Genomic_DNA"/>
</dbReference>
<name>A0A815USM9_9BILA</name>
<dbReference type="EMBL" id="CAJNOT010008871">
    <property type="protein sequence ID" value="CAF1521559.1"/>
    <property type="molecule type" value="Genomic_DNA"/>
</dbReference>
<evidence type="ECO:0000313" key="3">
    <source>
        <dbReference type="Proteomes" id="UP000663864"/>
    </source>
</evidence>
<comment type="caution">
    <text evidence="1">The sequence shown here is derived from an EMBL/GenBank/DDBJ whole genome shotgun (WGS) entry which is preliminary data.</text>
</comment>
<proteinExistence type="predicted"/>
<organism evidence="1 3">
    <name type="scientific">Rotaria sordida</name>
    <dbReference type="NCBI Taxonomy" id="392033"/>
    <lineage>
        <taxon>Eukaryota</taxon>
        <taxon>Metazoa</taxon>
        <taxon>Spiralia</taxon>
        <taxon>Gnathifera</taxon>
        <taxon>Rotifera</taxon>
        <taxon>Eurotatoria</taxon>
        <taxon>Bdelloidea</taxon>
        <taxon>Philodinida</taxon>
        <taxon>Philodinidae</taxon>
        <taxon>Rotaria</taxon>
    </lineage>
</organism>
<feature type="non-terminal residue" evidence="1">
    <location>
        <position position="1"/>
    </location>
</feature>
<dbReference type="Proteomes" id="UP000663864">
    <property type="component" value="Unassembled WGS sequence"/>
</dbReference>